<dbReference type="NCBIfam" id="TIGR00229">
    <property type="entry name" value="sensory_box"/>
    <property type="match status" value="1"/>
</dbReference>
<dbReference type="SMART" id="SM00091">
    <property type="entry name" value="PAS"/>
    <property type="match status" value="1"/>
</dbReference>
<dbReference type="InterPro" id="IPR035919">
    <property type="entry name" value="EAL_sf"/>
</dbReference>
<dbReference type="InterPro" id="IPR029016">
    <property type="entry name" value="GAF-like_dom_sf"/>
</dbReference>
<dbReference type="Pfam" id="PF00990">
    <property type="entry name" value="GGDEF"/>
    <property type="match status" value="1"/>
</dbReference>
<reference evidence="5 6" key="1">
    <citation type="submission" date="2018-12" db="EMBL/GenBank/DDBJ databases">
        <authorList>
            <person name="Grouzdev D.S."/>
            <person name="Krutkina M.S."/>
        </authorList>
    </citation>
    <scope>NUCLEOTIDE SEQUENCE [LARGE SCALE GENOMIC DNA]</scope>
    <source>
        <strain evidence="5 6">RmlP026</strain>
    </source>
</reference>
<dbReference type="Pfam" id="PF13426">
    <property type="entry name" value="PAS_9"/>
    <property type="match status" value="1"/>
</dbReference>
<dbReference type="InterPro" id="IPR035965">
    <property type="entry name" value="PAS-like_dom_sf"/>
</dbReference>
<dbReference type="CDD" id="cd00130">
    <property type="entry name" value="PAS"/>
    <property type="match status" value="1"/>
</dbReference>
<evidence type="ECO:0000259" key="4">
    <source>
        <dbReference type="PROSITE" id="PS50887"/>
    </source>
</evidence>
<dbReference type="InterPro" id="IPR043128">
    <property type="entry name" value="Rev_trsase/Diguanyl_cyclase"/>
</dbReference>
<dbReference type="PROSITE" id="PS50887">
    <property type="entry name" value="GGDEF"/>
    <property type="match status" value="1"/>
</dbReference>
<dbReference type="PROSITE" id="PS50883">
    <property type="entry name" value="EAL"/>
    <property type="match status" value="1"/>
</dbReference>
<dbReference type="Pfam" id="PF00563">
    <property type="entry name" value="EAL"/>
    <property type="match status" value="1"/>
</dbReference>
<dbReference type="InterPro" id="IPR000160">
    <property type="entry name" value="GGDEF_dom"/>
</dbReference>
<dbReference type="PROSITE" id="PS50112">
    <property type="entry name" value="PAS"/>
    <property type="match status" value="1"/>
</dbReference>
<dbReference type="Gene3D" id="3.20.20.450">
    <property type="entry name" value="EAL domain"/>
    <property type="match status" value="1"/>
</dbReference>
<dbReference type="InterPro" id="IPR000014">
    <property type="entry name" value="PAS"/>
</dbReference>
<name>A0A4Q2U046_9HYPH</name>
<dbReference type="InterPro" id="IPR029787">
    <property type="entry name" value="Nucleotide_cyclase"/>
</dbReference>
<evidence type="ECO:0000313" key="5">
    <source>
        <dbReference type="EMBL" id="RYC29779.1"/>
    </source>
</evidence>
<protein>
    <submittedName>
        <fullName evidence="5">GGDEF and EAL domain-containing protein</fullName>
    </submittedName>
</protein>
<sequence>MPLRHFPFPADEPQRLETLRSYRLDGPAPEAEFDHVVRLAADIFEVPTALVSFVEEDQQFFKARVGFDTCETSRDISFCAHALMSDDVLVIPDARAEERFASNPLVTGHPFIRFYAGAPIITPSGQRLGSVCVIDTEPRAPLTDREQRILRGLAKVVVDHLERRRLDVVRRAATKMASTTPDAIVCSDEKGTISFWNAAAERMFGFGHLEAVGMPLTSIIPSEFRAGHEAGMARVLAGGERRLAGKTVEIRGQRRSGEQFPIELSLATWKDGDHLQVGSIIRDVSERHHARERMRYLTHFDRLTDLPNRAQFLERVDKALTMSGRFTLLKMGLDRFKAINGTMGMAVGDLVLTEVGRRVREATGPDAFVARLGADEFGVLISGSDDPITADATGQKLLQRMGEPFNVGGSMCHLSASIGIVLCPGLSHFDVADAALKAALLALQHAKMAGGRRCELFQPQFGQQANDRHQIEEELRQAFARDEFELHFQPQVTLPDARLVGAEALLRWRHPLRGLLSPAVFLPILETSEMAVDVGRWILRRGCSFAAEAAAGGTPIRVGVNLFAAQLRDPAFFDDILAALASTGLPNHLLELEITETTVLGLDESVIAPLRRLRDLGVKVAFDDYGTGYASLSLLKRYPLTRLKIDREFVRDLNTDADDAAIVKAVLAMGASLGLEVIAEGIETAEQATTLAALCCREAQGYRFGKPVPAAAFRHLLAPASGSVAA</sequence>
<feature type="domain" description="PAS" evidence="1">
    <location>
        <begin position="169"/>
        <end position="239"/>
    </location>
</feature>
<feature type="domain" description="GGDEF" evidence="4">
    <location>
        <begin position="324"/>
        <end position="459"/>
    </location>
</feature>
<evidence type="ECO:0000259" key="3">
    <source>
        <dbReference type="PROSITE" id="PS50883"/>
    </source>
</evidence>
<evidence type="ECO:0000313" key="6">
    <source>
        <dbReference type="Proteomes" id="UP000290759"/>
    </source>
</evidence>
<dbReference type="InterPro" id="IPR000700">
    <property type="entry name" value="PAS-assoc_C"/>
</dbReference>
<accession>A0A4Q2U046</accession>
<dbReference type="EMBL" id="QYBB01000040">
    <property type="protein sequence ID" value="RYC29779.1"/>
    <property type="molecule type" value="Genomic_DNA"/>
</dbReference>
<dbReference type="SUPFAM" id="SSF55781">
    <property type="entry name" value="GAF domain-like"/>
    <property type="match status" value="1"/>
</dbReference>
<feature type="domain" description="EAL" evidence="3">
    <location>
        <begin position="468"/>
        <end position="721"/>
    </location>
</feature>
<evidence type="ECO:0000259" key="1">
    <source>
        <dbReference type="PROSITE" id="PS50112"/>
    </source>
</evidence>
<organism evidence="5 6">
    <name type="scientific">Lichenibacterium minor</name>
    <dbReference type="NCBI Taxonomy" id="2316528"/>
    <lineage>
        <taxon>Bacteria</taxon>
        <taxon>Pseudomonadati</taxon>
        <taxon>Pseudomonadota</taxon>
        <taxon>Alphaproteobacteria</taxon>
        <taxon>Hyphomicrobiales</taxon>
        <taxon>Lichenihabitantaceae</taxon>
        <taxon>Lichenibacterium</taxon>
    </lineage>
</organism>
<dbReference type="PROSITE" id="PS50113">
    <property type="entry name" value="PAC"/>
    <property type="match status" value="1"/>
</dbReference>
<feature type="domain" description="PAC" evidence="2">
    <location>
        <begin position="246"/>
        <end position="296"/>
    </location>
</feature>
<dbReference type="Gene3D" id="3.30.450.20">
    <property type="entry name" value="PAS domain"/>
    <property type="match status" value="1"/>
</dbReference>
<dbReference type="CDD" id="cd01949">
    <property type="entry name" value="GGDEF"/>
    <property type="match status" value="1"/>
</dbReference>
<gene>
    <name evidence="5" type="ORF">D3273_22205</name>
</gene>
<dbReference type="PANTHER" id="PTHR44757">
    <property type="entry name" value="DIGUANYLATE CYCLASE DGCP"/>
    <property type="match status" value="1"/>
</dbReference>
<comment type="caution">
    <text evidence="5">The sequence shown here is derived from an EMBL/GenBank/DDBJ whole genome shotgun (WGS) entry which is preliminary data.</text>
</comment>
<keyword evidence="6" id="KW-1185">Reference proteome</keyword>
<dbReference type="OrthoDB" id="9814202at2"/>
<dbReference type="InterPro" id="IPR001633">
    <property type="entry name" value="EAL_dom"/>
</dbReference>
<dbReference type="AlphaFoldDB" id="A0A4Q2U046"/>
<reference evidence="5 6" key="2">
    <citation type="submission" date="2019-02" db="EMBL/GenBank/DDBJ databases">
        <title>'Lichenibacterium ramalinii' gen. nov. sp. nov., 'Lichenibacterium minor' gen. nov. sp. nov.</title>
        <authorList>
            <person name="Pankratov T."/>
        </authorList>
    </citation>
    <scope>NUCLEOTIDE SEQUENCE [LARGE SCALE GENOMIC DNA]</scope>
    <source>
        <strain evidence="5 6">RmlP026</strain>
    </source>
</reference>
<dbReference type="InterPro" id="IPR001610">
    <property type="entry name" value="PAC"/>
</dbReference>
<dbReference type="SUPFAM" id="SSF141868">
    <property type="entry name" value="EAL domain-like"/>
    <property type="match status" value="1"/>
</dbReference>
<dbReference type="NCBIfam" id="TIGR00254">
    <property type="entry name" value="GGDEF"/>
    <property type="match status" value="1"/>
</dbReference>
<dbReference type="SUPFAM" id="SSF55785">
    <property type="entry name" value="PYP-like sensor domain (PAS domain)"/>
    <property type="match status" value="1"/>
</dbReference>
<proteinExistence type="predicted"/>
<dbReference type="SMART" id="SM00267">
    <property type="entry name" value="GGDEF"/>
    <property type="match status" value="1"/>
</dbReference>
<dbReference type="Gene3D" id="3.30.450.40">
    <property type="match status" value="1"/>
</dbReference>
<dbReference type="Proteomes" id="UP000290759">
    <property type="component" value="Unassembled WGS sequence"/>
</dbReference>
<dbReference type="Gene3D" id="3.30.70.270">
    <property type="match status" value="1"/>
</dbReference>
<evidence type="ECO:0000259" key="2">
    <source>
        <dbReference type="PROSITE" id="PS50113"/>
    </source>
</evidence>
<dbReference type="SMART" id="SM00052">
    <property type="entry name" value="EAL"/>
    <property type="match status" value="1"/>
</dbReference>
<dbReference type="SUPFAM" id="SSF55073">
    <property type="entry name" value="Nucleotide cyclase"/>
    <property type="match status" value="1"/>
</dbReference>
<dbReference type="InterPro" id="IPR003018">
    <property type="entry name" value="GAF"/>
</dbReference>
<dbReference type="InterPro" id="IPR052155">
    <property type="entry name" value="Biofilm_reg_signaling"/>
</dbReference>
<dbReference type="RefSeq" id="WP_129229085.1">
    <property type="nucleotide sequence ID" value="NZ_QYBB01000040.1"/>
</dbReference>
<dbReference type="SMART" id="SM00086">
    <property type="entry name" value="PAC"/>
    <property type="match status" value="1"/>
</dbReference>
<dbReference type="PANTHER" id="PTHR44757:SF2">
    <property type="entry name" value="BIOFILM ARCHITECTURE MAINTENANCE PROTEIN MBAA"/>
    <property type="match status" value="1"/>
</dbReference>
<dbReference type="SMART" id="SM00065">
    <property type="entry name" value="GAF"/>
    <property type="match status" value="1"/>
</dbReference>
<dbReference type="CDD" id="cd01948">
    <property type="entry name" value="EAL"/>
    <property type="match status" value="1"/>
</dbReference>